<gene>
    <name evidence="1" type="ORF">METZ01_LOCUS241774</name>
</gene>
<proteinExistence type="predicted"/>
<dbReference type="EMBL" id="UINC01062365">
    <property type="protein sequence ID" value="SVB88920.1"/>
    <property type="molecule type" value="Genomic_DNA"/>
</dbReference>
<protein>
    <submittedName>
        <fullName evidence="1">Uncharacterized protein</fullName>
    </submittedName>
</protein>
<evidence type="ECO:0000313" key="1">
    <source>
        <dbReference type="EMBL" id="SVB88920.1"/>
    </source>
</evidence>
<sequence length="401" mass="45564">MKILNLILLCMIYVMVFGYVSVNGQTTSSVKGRIEGASQGHGLSVILSNENILLDVSPDSQNDFIFENIEQGEYVLKVNGVGYDTGLSQTVTIGQSEVDAGSTDAFVFNVSKLSEEGYRFKWKEDASPAGAEYSSYVNKPVEVEIFGAQETIPQQNFHPRLWEDYAIVLSDDQKPWNQEFAYRLLETLDQLYIAYYDALAPSKWILSDDHIDNDMTIRKVGTETELVISRHAFTHAAPMLAKVEGKRGKYYSKRLHHACVRFVTEEGTNASRAEQILINRFGVRISGLDYESLTKSTTVETADRFQDFHAEELMQIINTFEEMPEGFHKIPNLKFLLRRKTGHDHPLYPSAPAVAWTFLEEGYIEFVDISFTTISLEYLHRLIIHEKAHFVYASLLSDALR</sequence>
<name>A0A382HNQ6_9ZZZZ</name>
<organism evidence="1">
    <name type="scientific">marine metagenome</name>
    <dbReference type="NCBI Taxonomy" id="408172"/>
    <lineage>
        <taxon>unclassified sequences</taxon>
        <taxon>metagenomes</taxon>
        <taxon>ecological metagenomes</taxon>
    </lineage>
</organism>
<accession>A0A382HNQ6</accession>
<feature type="non-terminal residue" evidence="1">
    <location>
        <position position="401"/>
    </location>
</feature>
<reference evidence="1" key="1">
    <citation type="submission" date="2018-05" db="EMBL/GenBank/DDBJ databases">
        <authorList>
            <person name="Lanie J.A."/>
            <person name="Ng W.-L."/>
            <person name="Kazmierczak K.M."/>
            <person name="Andrzejewski T.M."/>
            <person name="Davidsen T.M."/>
            <person name="Wayne K.J."/>
            <person name="Tettelin H."/>
            <person name="Glass J.I."/>
            <person name="Rusch D."/>
            <person name="Podicherti R."/>
            <person name="Tsui H.-C.T."/>
            <person name="Winkler M.E."/>
        </authorList>
    </citation>
    <scope>NUCLEOTIDE SEQUENCE</scope>
</reference>
<dbReference type="AlphaFoldDB" id="A0A382HNQ6"/>